<dbReference type="InterPro" id="IPR002397">
    <property type="entry name" value="Cyt_P450_B"/>
</dbReference>
<comment type="caution">
    <text evidence="3">The sequence shown here is derived from an EMBL/GenBank/DDBJ whole genome shotgun (WGS) entry which is preliminary data.</text>
</comment>
<dbReference type="PRINTS" id="PR00359">
    <property type="entry name" value="BP450"/>
</dbReference>
<gene>
    <name evidence="3" type="ORF">DI526_20565</name>
</gene>
<dbReference type="GO" id="GO:0004497">
    <property type="term" value="F:monooxygenase activity"/>
    <property type="evidence" value="ECO:0007669"/>
    <property type="project" value="UniProtKB-KW"/>
</dbReference>
<dbReference type="Pfam" id="PF00067">
    <property type="entry name" value="p450"/>
    <property type="match status" value="1"/>
</dbReference>
<dbReference type="InterPro" id="IPR036396">
    <property type="entry name" value="Cyt_P450_sf"/>
</dbReference>
<accession>A0A2W5V771</accession>
<evidence type="ECO:0000256" key="2">
    <source>
        <dbReference type="RuleBase" id="RU000461"/>
    </source>
</evidence>
<keyword evidence="2" id="KW-0560">Oxidoreductase</keyword>
<dbReference type="InterPro" id="IPR001128">
    <property type="entry name" value="Cyt_P450"/>
</dbReference>
<dbReference type="GO" id="GO:0005506">
    <property type="term" value="F:iron ion binding"/>
    <property type="evidence" value="ECO:0007669"/>
    <property type="project" value="InterPro"/>
</dbReference>
<keyword evidence="2" id="KW-0349">Heme</keyword>
<evidence type="ECO:0000256" key="1">
    <source>
        <dbReference type="ARBA" id="ARBA00010617"/>
    </source>
</evidence>
<name>A0A2W5V771_9CAUL</name>
<evidence type="ECO:0000313" key="4">
    <source>
        <dbReference type="Proteomes" id="UP000249393"/>
    </source>
</evidence>
<dbReference type="EMBL" id="QFQZ01000097">
    <property type="protein sequence ID" value="PZR31115.1"/>
    <property type="molecule type" value="Genomic_DNA"/>
</dbReference>
<dbReference type="GO" id="GO:0016705">
    <property type="term" value="F:oxidoreductase activity, acting on paired donors, with incorporation or reduction of molecular oxygen"/>
    <property type="evidence" value="ECO:0007669"/>
    <property type="project" value="InterPro"/>
</dbReference>
<evidence type="ECO:0000313" key="3">
    <source>
        <dbReference type="EMBL" id="PZR31115.1"/>
    </source>
</evidence>
<dbReference type="AlphaFoldDB" id="A0A2W5V771"/>
<comment type="similarity">
    <text evidence="1 2">Belongs to the cytochrome P450 family.</text>
</comment>
<keyword evidence="2" id="KW-0408">Iron</keyword>
<dbReference type="Gene3D" id="1.10.630.10">
    <property type="entry name" value="Cytochrome P450"/>
    <property type="match status" value="1"/>
</dbReference>
<reference evidence="3 4" key="1">
    <citation type="submission" date="2017-08" db="EMBL/GenBank/DDBJ databases">
        <title>Infants hospitalized years apart are colonized by the same room-sourced microbial strains.</title>
        <authorList>
            <person name="Brooks B."/>
            <person name="Olm M.R."/>
            <person name="Firek B.A."/>
            <person name="Baker R."/>
            <person name="Thomas B.C."/>
            <person name="Morowitz M.J."/>
            <person name="Banfield J.F."/>
        </authorList>
    </citation>
    <scope>NUCLEOTIDE SEQUENCE [LARGE SCALE GENOMIC DNA]</scope>
    <source>
        <strain evidence="3">S2_003_000_R2_4</strain>
    </source>
</reference>
<dbReference type="GO" id="GO:0020037">
    <property type="term" value="F:heme binding"/>
    <property type="evidence" value="ECO:0007669"/>
    <property type="project" value="InterPro"/>
</dbReference>
<sequence length="425" mass="45499">MSHLPRRIEDLPPLGSAELAGWAADLEGSLARLFERYPDGLAQGAGSRLLVFGAEPLRRIAATEAAGNMPADVLSSSAFNVCPDGAPVEPEIPAASSLAKLVSNQVFTANPPLHGPTRQLFMRQFMPKQLPRFAALIEGTVTTLLQDAGARAQVDFGADVAERLTARFWAQVLGLTADEEARARHLISALSPMFYLVRTQEETLSADAAAAEYLAMVSAAVERGLSQGDQPILQDMAADFSAILEPGRPESLGMMLAANLIDGFHTAAVAAVNAVCGLVRNPEVMAQVGADQSLVPAAFFETIRLNPPVVLTQRYALRDFEYDGLTVPADTPLVMLWIAGNRDPKAFVEPNRMDLSRPQRGDVTFGGGSHICPGRNIARALVEAVLRGVTAPGVQIEALADVDEWTPRSSMRQLSQSPMRVSVGR</sequence>
<organism evidence="3 4">
    <name type="scientific">Caulobacter segnis</name>
    <dbReference type="NCBI Taxonomy" id="88688"/>
    <lineage>
        <taxon>Bacteria</taxon>
        <taxon>Pseudomonadati</taxon>
        <taxon>Pseudomonadota</taxon>
        <taxon>Alphaproteobacteria</taxon>
        <taxon>Caulobacterales</taxon>
        <taxon>Caulobacteraceae</taxon>
        <taxon>Caulobacter</taxon>
    </lineage>
</organism>
<dbReference type="PANTHER" id="PTHR46696:SF1">
    <property type="entry name" value="CYTOCHROME P450 YJIB-RELATED"/>
    <property type="match status" value="1"/>
</dbReference>
<dbReference type="RefSeq" id="WP_304282145.1">
    <property type="nucleotide sequence ID" value="NZ_QFQZ01000097.1"/>
</dbReference>
<keyword evidence="2" id="KW-0503">Monooxygenase</keyword>
<dbReference type="PROSITE" id="PS00086">
    <property type="entry name" value="CYTOCHROME_P450"/>
    <property type="match status" value="1"/>
</dbReference>
<dbReference type="Proteomes" id="UP000249393">
    <property type="component" value="Unassembled WGS sequence"/>
</dbReference>
<protein>
    <submittedName>
        <fullName evidence="3">Cytochrome P450</fullName>
    </submittedName>
</protein>
<dbReference type="InterPro" id="IPR017972">
    <property type="entry name" value="Cyt_P450_CS"/>
</dbReference>
<proteinExistence type="inferred from homology"/>
<keyword evidence="2" id="KW-0479">Metal-binding</keyword>
<dbReference type="SUPFAM" id="SSF48264">
    <property type="entry name" value="Cytochrome P450"/>
    <property type="match status" value="1"/>
</dbReference>
<dbReference type="PANTHER" id="PTHR46696">
    <property type="entry name" value="P450, PUTATIVE (EUROFUNG)-RELATED"/>
    <property type="match status" value="1"/>
</dbReference>